<reference evidence="13" key="1">
    <citation type="submission" date="2018-06" db="EMBL/GenBank/DDBJ databases">
        <authorList>
            <person name="Zhirakovskaya E."/>
        </authorList>
    </citation>
    <scope>NUCLEOTIDE SEQUENCE</scope>
</reference>
<protein>
    <recommendedName>
        <fullName evidence="6">ribonuclease H</fullName>
        <ecNumber evidence="6">3.1.26.4</ecNumber>
    </recommendedName>
</protein>
<dbReference type="EMBL" id="UOEU01000401">
    <property type="protein sequence ID" value="VAW32874.1"/>
    <property type="molecule type" value="Genomic_DNA"/>
</dbReference>
<evidence type="ECO:0000256" key="5">
    <source>
        <dbReference type="ARBA" id="ARBA00011245"/>
    </source>
</evidence>
<keyword evidence="10 13" id="KW-0378">Hydrolase</keyword>
<evidence type="ECO:0000313" key="13">
    <source>
        <dbReference type="EMBL" id="VAW32874.1"/>
    </source>
</evidence>
<dbReference type="GO" id="GO:0004523">
    <property type="term" value="F:RNA-DNA hybrid ribonuclease activity"/>
    <property type="evidence" value="ECO:0007669"/>
    <property type="project" value="UniProtKB-EC"/>
</dbReference>
<keyword evidence="8" id="KW-0479">Metal-binding</keyword>
<evidence type="ECO:0000256" key="9">
    <source>
        <dbReference type="ARBA" id="ARBA00022759"/>
    </source>
</evidence>
<dbReference type="GO" id="GO:0003676">
    <property type="term" value="F:nucleic acid binding"/>
    <property type="evidence" value="ECO:0007669"/>
    <property type="project" value="InterPro"/>
</dbReference>
<sequence>MTDNDSNTKVVIYSDGGSDPNPGIGGWAAILRFGQHEKVLSGNDPEATNNRMELTAAIRALQTLKRPCSINFYTDSEYLRKGITQWVEGWAANDWKKKGKPIRNADLWQALWPLVQNHQIEWHWVKGHSGNEFNERVDKLARAARLEITPTDVLDEDVPRLYLRASCKGNPGPGGWGAVLEEGDETEQASGSAPQTTNNRMEITAAIEGLLLLPPGSQVQMLTTSDYLYQGITQWIRNWRKRNWMKKGGEKPVANVDLWKALDQLSENYTIRWINAKGQDLLGLEEAGKLAVTAAGSQ</sequence>
<keyword evidence="11" id="KW-0460">Magnesium</keyword>
<dbReference type="CDD" id="cd09278">
    <property type="entry name" value="RNase_HI_prokaryote_like"/>
    <property type="match status" value="2"/>
</dbReference>
<dbReference type="InterPro" id="IPR036397">
    <property type="entry name" value="RNaseH_sf"/>
</dbReference>
<gene>
    <name evidence="13" type="ORF">MNBD_CHLOROFLEXI01-4904</name>
</gene>
<dbReference type="GO" id="GO:0046872">
    <property type="term" value="F:metal ion binding"/>
    <property type="evidence" value="ECO:0007669"/>
    <property type="project" value="UniProtKB-KW"/>
</dbReference>
<keyword evidence="9" id="KW-0255">Endonuclease</keyword>
<feature type="domain" description="RNase H type-1" evidence="12">
    <location>
        <begin position="6"/>
        <end position="146"/>
    </location>
</feature>
<evidence type="ECO:0000259" key="12">
    <source>
        <dbReference type="PROSITE" id="PS50879"/>
    </source>
</evidence>
<name>A0A3B0VML5_9ZZZZ</name>
<evidence type="ECO:0000256" key="6">
    <source>
        <dbReference type="ARBA" id="ARBA00012180"/>
    </source>
</evidence>
<evidence type="ECO:0000256" key="7">
    <source>
        <dbReference type="ARBA" id="ARBA00022722"/>
    </source>
</evidence>
<comment type="function">
    <text evidence="3">Endonuclease that specifically degrades the RNA of RNA-DNA hybrids.</text>
</comment>
<organism evidence="13">
    <name type="scientific">hydrothermal vent metagenome</name>
    <dbReference type="NCBI Taxonomy" id="652676"/>
    <lineage>
        <taxon>unclassified sequences</taxon>
        <taxon>metagenomes</taxon>
        <taxon>ecological metagenomes</taxon>
    </lineage>
</organism>
<proteinExistence type="inferred from homology"/>
<dbReference type="InterPro" id="IPR012337">
    <property type="entry name" value="RNaseH-like_sf"/>
</dbReference>
<dbReference type="PROSITE" id="PS50879">
    <property type="entry name" value="RNASE_H_1"/>
    <property type="match status" value="2"/>
</dbReference>
<comment type="catalytic activity">
    <reaction evidence="1">
        <text>Endonucleolytic cleavage to 5'-phosphomonoester.</text>
        <dbReference type="EC" id="3.1.26.4"/>
    </reaction>
</comment>
<evidence type="ECO:0000256" key="4">
    <source>
        <dbReference type="ARBA" id="ARBA00005300"/>
    </source>
</evidence>
<dbReference type="InterPro" id="IPR002156">
    <property type="entry name" value="RNaseH_domain"/>
</dbReference>
<dbReference type="FunFam" id="3.30.420.10:FF:000089">
    <property type="entry name" value="Ribonuclease H"/>
    <property type="match status" value="1"/>
</dbReference>
<dbReference type="PANTHER" id="PTHR10642">
    <property type="entry name" value="RIBONUCLEASE H1"/>
    <property type="match status" value="1"/>
</dbReference>
<evidence type="ECO:0000256" key="8">
    <source>
        <dbReference type="ARBA" id="ARBA00022723"/>
    </source>
</evidence>
<comment type="cofactor">
    <cofactor evidence="2">
        <name>Mg(2+)</name>
        <dbReference type="ChEBI" id="CHEBI:18420"/>
    </cofactor>
</comment>
<evidence type="ECO:0000256" key="11">
    <source>
        <dbReference type="ARBA" id="ARBA00022842"/>
    </source>
</evidence>
<evidence type="ECO:0000256" key="1">
    <source>
        <dbReference type="ARBA" id="ARBA00000077"/>
    </source>
</evidence>
<accession>A0A3B0VML5</accession>
<dbReference type="PANTHER" id="PTHR10642:SF26">
    <property type="entry name" value="RIBONUCLEASE H1"/>
    <property type="match status" value="1"/>
</dbReference>
<feature type="domain" description="RNase H type-1" evidence="12">
    <location>
        <begin position="155"/>
        <end position="296"/>
    </location>
</feature>
<dbReference type="NCBIfam" id="NF001236">
    <property type="entry name" value="PRK00203.1"/>
    <property type="match status" value="1"/>
</dbReference>
<evidence type="ECO:0000256" key="3">
    <source>
        <dbReference type="ARBA" id="ARBA00004065"/>
    </source>
</evidence>
<comment type="similarity">
    <text evidence="4">Belongs to the RNase H family.</text>
</comment>
<dbReference type="SUPFAM" id="SSF53098">
    <property type="entry name" value="Ribonuclease H-like"/>
    <property type="match status" value="2"/>
</dbReference>
<comment type="subunit">
    <text evidence="5">Monomer.</text>
</comment>
<evidence type="ECO:0000256" key="2">
    <source>
        <dbReference type="ARBA" id="ARBA00001946"/>
    </source>
</evidence>
<dbReference type="Pfam" id="PF00075">
    <property type="entry name" value="RNase_H"/>
    <property type="match status" value="2"/>
</dbReference>
<dbReference type="GO" id="GO:0043137">
    <property type="term" value="P:DNA replication, removal of RNA primer"/>
    <property type="evidence" value="ECO:0007669"/>
    <property type="project" value="TreeGrafter"/>
</dbReference>
<evidence type="ECO:0000256" key="10">
    <source>
        <dbReference type="ARBA" id="ARBA00022801"/>
    </source>
</evidence>
<dbReference type="AlphaFoldDB" id="A0A3B0VML5"/>
<dbReference type="EC" id="3.1.26.4" evidence="6"/>
<keyword evidence="7" id="KW-0540">Nuclease</keyword>
<dbReference type="HAMAP" id="MF_00042">
    <property type="entry name" value="RNase_H"/>
    <property type="match status" value="1"/>
</dbReference>
<dbReference type="InterPro" id="IPR022892">
    <property type="entry name" value="RNaseHI"/>
</dbReference>
<dbReference type="Gene3D" id="3.30.420.10">
    <property type="entry name" value="Ribonuclease H-like superfamily/Ribonuclease H"/>
    <property type="match status" value="2"/>
</dbReference>
<dbReference type="InterPro" id="IPR050092">
    <property type="entry name" value="RNase_H"/>
</dbReference>